<name>A0A7C8Z6U9_OPUST</name>
<sequence length="142" mass="16120">METEHKAPPPGHRGFFSAITVDNRCRLTQKKHRGCSPPLSSIQPLRSIFPMLYHCFCRRHRIDRLTTNATVPSTPPTRHLDGGACGPRAASEGLRPTQMMKQSARQHHHFHQNLSTFKIFRIHMNCNKDGKCLALGKMQSPK</sequence>
<organism evidence="1">
    <name type="scientific">Opuntia streptacantha</name>
    <name type="common">Prickly pear cactus</name>
    <name type="synonym">Opuntia cardona</name>
    <dbReference type="NCBI Taxonomy" id="393608"/>
    <lineage>
        <taxon>Eukaryota</taxon>
        <taxon>Viridiplantae</taxon>
        <taxon>Streptophyta</taxon>
        <taxon>Embryophyta</taxon>
        <taxon>Tracheophyta</taxon>
        <taxon>Spermatophyta</taxon>
        <taxon>Magnoliopsida</taxon>
        <taxon>eudicotyledons</taxon>
        <taxon>Gunneridae</taxon>
        <taxon>Pentapetalae</taxon>
        <taxon>Caryophyllales</taxon>
        <taxon>Cactineae</taxon>
        <taxon>Cactaceae</taxon>
        <taxon>Opuntioideae</taxon>
        <taxon>Opuntia</taxon>
    </lineage>
</organism>
<proteinExistence type="predicted"/>
<protein>
    <submittedName>
        <fullName evidence="1">Uncharacterized protein</fullName>
    </submittedName>
</protein>
<dbReference type="EMBL" id="GISG01092907">
    <property type="protein sequence ID" value="MBA4634913.1"/>
    <property type="molecule type" value="Transcribed_RNA"/>
</dbReference>
<evidence type="ECO:0000313" key="1">
    <source>
        <dbReference type="EMBL" id="MBA4634913.1"/>
    </source>
</evidence>
<accession>A0A7C8Z6U9</accession>
<reference evidence="1" key="1">
    <citation type="journal article" date="2013" name="J. Plant Res.">
        <title>Effect of fungi and light on seed germination of three Opuntia species from semiarid lands of central Mexico.</title>
        <authorList>
            <person name="Delgado-Sanchez P."/>
            <person name="Jimenez-Bremont J.F."/>
            <person name="Guerrero-Gonzalez Mde L."/>
            <person name="Flores J."/>
        </authorList>
    </citation>
    <scope>NUCLEOTIDE SEQUENCE</scope>
    <source>
        <tissue evidence="1">Cladode</tissue>
    </source>
</reference>
<reference evidence="1" key="2">
    <citation type="submission" date="2020-07" db="EMBL/GenBank/DDBJ databases">
        <authorList>
            <person name="Vera ALvarez R."/>
            <person name="Arias-Moreno D.M."/>
            <person name="Jimenez-Jacinto V."/>
            <person name="Jimenez-Bremont J.F."/>
            <person name="Swaminathan K."/>
            <person name="Moose S.P."/>
            <person name="Guerrero-Gonzalez M.L."/>
            <person name="Marino-Ramirez L."/>
            <person name="Landsman D."/>
            <person name="Rodriguez-Kessler M."/>
            <person name="Delgado-Sanchez P."/>
        </authorList>
    </citation>
    <scope>NUCLEOTIDE SEQUENCE</scope>
    <source>
        <tissue evidence="1">Cladode</tissue>
    </source>
</reference>
<dbReference type="AlphaFoldDB" id="A0A7C8Z6U9"/>